<evidence type="ECO:0000256" key="6">
    <source>
        <dbReference type="ARBA" id="ARBA00047942"/>
    </source>
</evidence>
<reference evidence="9" key="1">
    <citation type="submission" date="2020-10" db="EMBL/GenBank/DDBJ databases">
        <authorList>
            <person name="Hahn C.J."/>
            <person name="Laso-Perez R."/>
            <person name="Vulcano F."/>
            <person name="Vaziourakis K.-M."/>
            <person name="Stokke R."/>
            <person name="Steen I.H."/>
            <person name="Teske A."/>
            <person name="Boetius A."/>
            <person name="Liebeke M."/>
            <person name="Amann R."/>
            <person name="Knittel K."/>
        </authorList>
    </citation>
    <scope>NUCLEOTIDE SEQUENCE</scope>
    <source>
        <strain evidence="9">Gfbio:e3339647-f889-4370-9287-4fb5cb688e4c:AG394J04_GoMArc1</strain>
    </source>
</reference>
<evidence type="ECO:0000259" key="8">
    <source>
        <dbReference type="Pfam" id="PF12161"/>
    </source>
</evidence>
<keyword evidence="3" id="KW-0808">Transferase</keyword>
<evidence type="ECO:0000256" key="4">
    <source>
        <dbReference type="ARBA" id="ARBA00022691"/>
    </source>
</evidence>
<dbReference type="PROSITE" id="PS00092">
    <property type="entry name" value="N6_MTASE"/>
    <property type="match status" value="1"/>
</dbReference>
<dbReference type="InterPro" id="IPR029063">
    <property type="entry name" value="SAM-dependent_MTases_sf"/>
</dbReference>
<dbReference type="GO" id="GO:0032259">
    <property type="term" value="P:methylation"/>
    <property type="evidence" value="ECO:0007669"/>
    <property type="project" value="UniProtKB-KW"/>
</dbReference>
<sequence>MANNNKKKNTRRNVTDQSSMNSYIKSICDIMRRDRTKGALEYIPELTWMMFLRILDEKEEKEELEHLAVGKSFTPSLNEPYRWRDWGNPYGKKRVELQEKGKLGDFLSFVNEDLIPHLKSFQNKPGANIRQKIISQIFRNISKTKLGSERNLLDVLDKVDHLSSENIDETHQFPLSQIYEGLLLKMGEKNNDGGQFFTPREIIRAMIRAIKPKITKDGNLATIYDPCCGTGGFLAETHTYLNNPELFGRELNATEIEYLKHNAFWGLDNSDTAFPIALANLILHDIDYPHIGLKNTLSGAEVYMDLFEGAASQFDYILTNPPFGGKEGEDSKANFVYKTGNTQILFLQHIIDNLIDGGTCTMVIDEGVLFRTNEIAFVQTKKKLLQECNLWCILSLPQNVFLNAGAGVKTNLLFFTKGKPTEKIWYYDMSEIKVLKKNPLTIDKFADFLKRLHSEKEEDKISEKSWYVDIRTIEKKKYDIKAVNPNIKEKVIPKPEELIKTIETAQIKINEGLKKLKEIK</sequence>
<dbReference type="InterPro" id="IPR051537">
    <property type="entry name" value="DNA_Adenine_Mtase"/>
</dbReference>
<evidence type="ECO:0000313" key="9">
    <source>
        <dbReference type="EMBL" id="CAD6492762.1"/>
    </source>
</evidence>
<comment type="caution">
    <text evidence="9">The sequence shown here is derived from an EMBL/GenBank/DDBJ whole genome shotgun (WGS) entry which is preliminary data.</text>
</comment>
<dbReference type="EC" id="2.1.1.72" evidence="1"/>
<keyword evidence="4" id="KW-0949">S-adenosyl-L-methionine</keyword>
<evidence type="ECO:0000256" key="1">
    <source>
        <dbReference type="ARBA" id="ARBA00011900"/>
    </source>
</evidence>
<dbReference type="PRINTS" id="PR00507">
    <property type="entry name" value="N12N6MTFRASE"/>
</dbReference>
<dbReference type="Pfam" id="PF02384">
    <property type="entry name" value="N6_Mtase"/>
    <property type="match status" value="1"/>
</dbReference>
<keyword evidence="2 9" id="KW-0489">Methyltransferase</keyword>
<dbReference type="SUPFAM" id="SSF53335">
    <property type="entry name" value="S-adenosyl-L-methionine-dependent methyltransferases"/>
    <property type="match status" value="1"/>
</dbReference>
<gene>
    <name evidence="9" type="ORF">FFODKBPE_00365</name>
</gene>
<dbReference type="Gene3D" id="1.20.1260.30">
    <property type="match status" value="1"/>
</dbReference>
<dbReference type="Proteomes" id="UP000603056">
    <property type="component" value="Unassembled WGS sequence"/>
</dbReference>
<evidence type="ECO:0000313" key="10">
    <source>
        <dbReference type="Proteomes" id="UP000603056"/>
    </source>
</evidence>
<dbReference type="Gene3D" id="3.40.50.150">
    <property type="entry name" value="Vaccinia Virus protein VP39"/>
    <property type="match status" value="1"/>
</dbReference>
<dbReference type="GO" id="GO:0009007">
    <property type="term" value="F:site-specific DNA-methyltransferase (adenine-specific) activity"/>
    <property type="evidence" value="ECO:0007669"/>
    <property type="project" value="UniProtKB-EC"/>
</dbReference>
<dbReference type="PANTHER" id="PTHR42933:SF4">
    <property type="entry name" value="TYPE I RESTRICTION ENZYME ECOKI METHYLASE SUBUNIT"/>
    <property type="match status" value="1"/>
</dbReference>
<evidence type="ECO:0000256" key="2">
    <source>
        <dbReference type="ARBA" id="ARBA00022603"/>
    </source>
</evidence>
<organism evidence="9 10">
    <name type="scientific">Candidatus Argoarchaeum ethanivorans</name>
    <dbReference type="NCBI Taxonomy" id="2608793"/>
    <lineage>
        <taxon>Archaea</taxon>
        <taxon>Methanobacteriati</taxon>
        <taxon>Methanobacteriota</taxon>
        <taxon>Stenosarchaea group</taxon>
        <taxon>Methanomicrobia</taxon>
        <taxon>Methanosarcinales</taxon>
        <taxon>Methanosarcinales incertae sedis</taxon>
        <taxon>GOM Arc I cluster</taxon>
        <taxon>Candidatus Argoarchaeum</taxon>
    </lineage>
</organism>
<feature type="domain" description="DNA methylase adenine-specific" evidence="7">
    <location>
        <begin position="175"/>
        <end position="482"/>
    </location>
</feature>
<dbReference type="Pfam" id="PF12161">
    <property type="entry name" value="HsdM_N"/>
    <property type="match status" value="1"/>
</dbReference>
<dbReference type="InterPro" id="IPR022749">
    <property type="entry name" value="D12N6_MeTrfase_N"/>
</dbReference>
<dbReference type="GO" id="GO:0009307">
    <property type="term" value="P:DNA restriction-modification system"/>
    <property type="evidence" value="ECO:0007669"/>
    <property type="project" value="UniProtKB-KW"/>
</dbReference>
<dbReference type="InterPro" id="IPR038333">
    <property type="entry name" value="T1MK-like_N_sf"/>
</dbReference>
<dbReference type="InterPro" id="IPR003356">
    <property type="entry name" value="DNA_methylase_A-5"/>
</dbReference>
<name>A0A811TAU5_9EURY</name>
<feature type="domain" description="N6 adenine-specific DNA methyltransferase N-terminal" evidence="8">
    <location>
        <begin position="21"/>
        <end position="158"/>
    </location>
</feature>
<dbReference type="AlphaFoldDB" id="A0A811TAU5"/>
<keyword evidence="5" id="KW-0680">Restriction system</keyword>
<dbReference type="PANTHER" id="PTHR42933">
    <property type="entry name" value="SLR6095 PROTEIN"/>
    <property type="match status" value="1"/>
</dbReference>
<dbReference type="GO" id="GO:0008170">
    <property type="term" value="F:N-methyltransferase activity"/>
    <property type="evidence" value="ECO:0007669"/>
    <property type="project" value="InterPro"/>
</dbReference>
<evidence type="ECO:0000259" key="7">
    <source>
        <dbReference type="Pfam" id="PF02384"/>
    </source>
</evidence>
<dbReference type="EMBL" id="CAJHIP010000011">
    <property type="protein sequence ID" value="CAD6492762.1"/>
    <property type="molecule type" value="Genomic_DNA"/>
</dbReference>
<dbReference type="InterPro" id="IPR002052">
    <property type="entry name" value="DNA_methylase_N6_adenine_CS"/>
</dbReference>
<protein>
    <recommendedName>
        <fullName evidence="1">site-specific DNA-methyltransferase (adenine-specific)</fullName>
        <ecNumber evidence="1">2.1.1.72</ecNumber>
    </recommendedName>
</protein>
<evidence type="ECO:0000256" key="3">
    <source>
        <dbReference type="ARBA" id="ARBA00022679"/>
    </source>
</evidence>
<comment type="catalytic activity">
    <reaction evidence="6">
        <text>a 2'-deoxyadenosine in DNA + S-adenosyl-L-methionine = an N(6)-methyl-2'-deoxyadenosine in DNA + S-adenosyl-L-homocysteine + H(+)</text>
        <dbReference type="Rhea" id="RHEA:15197"/>
        <dbReference type="Rhea" id="RHEA-COMP:12418"/>
        <dbReference type="Rhea" id="RHEA-COMP:12419"/>
        <dbReference type="ChEBI" id="CHEBI:15378"/>
        <dbReference type="ChEBI" id="CHEBI:57856"/>
        <dbReference type="ChEBI" id="CHEBI:59789"/>
        <dbReference type="ChEBI" id="CHEBI:90615"/>
        <dbReference type="ChEBI" id="CHEBI:90616"/>
        <dbReference type="EC" id="2.1.1.72"/>
    </reaction>
</comment>
<accession>A0A811TAU5</accession>
<dbReference type="GO" id="GO:0003677">
    <property type="term" value="F:DNA binding"/>
    <property type="evidence" value="ECO:0007669"/>
    <property type="project" value="InterPro"/>
</dbReference>
<evidence type="ECO:0000256" key="5">
    <source>
        <dbReference type="ARBA" id="ARBA00022747"/>
    </source>
</evidence>
<proteinExistence type="predicted"/>